<feature type="compositionally biased region" description="Pro residues" evidence="1">
    <location>
        <begin position="80"/>
        <end position="112"/>
    </location>
</feature>
<reference evidence="3" key="1">
    <citation type="submission" date="2018-06" db="EMBL/GenBank/DDBJ databases">
        <title>Aestuariibacter litoralis strain KCTC 52945T.</title>
        <authorList>
            <person name="Li X."/>
            <person name="Salam N."/>
            <person name="Li J.-L."/>
            <person name="Chen Y.-M."/>
            <person name="Yang Z.-W."/>
            <person name="Zhang L.-Y."/>
            <person name="Han M.-X."/>
            <person name="Xiao M."/>
            <person name="Li W.-J."/>
        </authorList>
    </citation>
    <scope>NUCLEOTIDE SEQUENCE [LARGE SCALE GENOMIC DNA]</scope>
    <source>
        <strain evidence="3">KCTC 52945</strain>
    </source>
</reference>
<organism evidence="2 3">
    <name type="scientific">Aestuariivirga litoralis</name>
    <dbReference type="NCBI Taxonomy" id="2650924"/>
    <lineage>
        <taxon>Bacteria</taxon>
        <taxon>Pseudomonadati</taxon>
        <taxon>Pseudomonadota</taxon>
        <taxon>Alphaproteobacteria</taxon>
        <taxon>Hyphomicrobiales</taxon>
        <taxon>Aestuariivirgaceae</taxon>
        <taxon>Aestuariivirga</taxon>
    </lineage>
</organism>
<dbReference type="EMBL" id="QKVK01000009">
    <property type="protein sequence ID" value="PZF75692.1"/>
    <property type="molecule type" value="Genomic_DNA"/>
</dbReference>
<feature type="region of interest" description="Disordered" evidence="1">
    <location>
        <begin position="75"/>
        <end position="123"/>
    </location>
</feature>
<gene>
    <name evidence="2" type="ORF">DK847_17800</name>
</gene>
<dbReference type="Proteomes" id="UP000248795">
    <property type="component" value="Unassembled WGS sequence"/>
</dbReference>
<evidence type="ECO:0000313" key="3">
    <source>
        <dbReference type="Proteomes" id="UP000248795"/>
    </source>
</evidence>
<protein>
    <recommendedName>
        <fullName evidence="4">Type II secretion system protein GspC N-terminal domain-containing protein</fullName>
    </recommendedName>
</protein>
<sequence>MEGRAVNRRLAGLAAVAALLGGYLAFDGLGTGWFSGGSGVAVPEAGATRAAPAALNPWQDLDTASYAAIVERPLFNPSRLPRPPEPVVETPPPPVDSQPPPEPPPPPPPQGPGPEDYKLLGVASGPDGRIAAVRVAATGDVVYLRQGESVDNWVVVEVADRSIAIGSEGAPVTYSLFATPDAGAGGQPQPDMPAQNQPLPLPLPMPVPQPPPQPDGLPEQHTVPDTGG</sequence>
<evidence type="ECO:0008006" key="4">
    <source>
        <dbReference type="Google" id="ProtNLM"/>
    </source>
</evidence>
<dbReference type="AlphaFoldDB" id="A0A2W2AQ17"/>
<evidence type="ECO:0000256" key="1">
    <source>
        <dbReference type="SAM" id="MobiDB-lite"/>
    </source>
</evidence>
<name>A0A2W2AQ17_9HYPH</name>
<proteinExistence type="predicted"/>
<evidence type="ECO:0000313" key="2">
    <source>
        <dbReference type="EMBL" id="PZF75692.1"/>
    </source>
</evidence>
<comment type="caution">
    <text evidence="2">The sequence shown here is derived from an EMBL/GenBank/DDBJ whole genome shotgun (WGS) entry which is preliminary data.</text>
</comment>
<keyword evidence="3" id="KW-1185">Reference proteome</keyword>
<accession>A0A2W2AQ17</accession>
<feature type="compositionally biased region" description="Pro residues" evidence="1">
    <location>
        <begin position="199"/>
        <end position="215"/>
    </location>
</feature>
<feature type="region of interest" description="Disordered" evidence="1">
    <location>
        <begin position="179"/>
        <end position="228"/>
    </location>
</feature>